<feature type="region of interest" description="Disordered" evidence="3">
    <location>
        <begin position="503"/>
        <end position="546"/>
    </location>
</feature>
<dbReference type="FunCoup" id="A0A5J5ERK9">
    <property type="interactions" value="99"/>
</dbReference>
<feature type="domain" description="DH" evidence="5">
    <location>
        <begin position="922"/>
        <end position="1114"/>
    </location>
</feature>
<comment type="caution">
    <text evidence="7">The sequence shown here is derived from an EMBL/GenBank/DDBJ whole genome shotgun (WGS) entry which is preliminary data.</text>
</comment>
<dbReference type="PANTHER" id="PTHR46572:SF1">
    <property type="entry name" value="RHO1 GUANINE NUCLEOTIDE EXCHANGE FACTOR TUS1"/>
    <property type="match status" value="1"/>
</dbReference>
<dbReference type="SMART" id="SM00233">
    <property type="entry name" value="PH"/>
    <property type="match status" value="1"/>
</dbReference>
<feature type="region of interest" description="Disordered" evidence="3">
    <location>
        <begin position="207"/>
        <end position="423"/>
    </location>
</feature>
<reference evidence="7 8" key="1">
    <citation type="submission" date="2019-09" db="EMBL/GenBank/DDBJ databases">
        <title>Draft genome of the ectomycorrhizal ascomycete Sphaerosporella brunnea.</title>
        <authorList>
            <consortium name="DOE Joint Genome Institute"/>
            <person name="Benucci G.M."/>
            <person name="Marozzi G."/>
            <person name="Antonielli L."/>
            <person name="Sanchez S."/>
            <person name="Marco P."/>
            <person name="Wang X."/>
            <person name="Falini L.B."/>
            <person name="Barry K."/>
            <person name="Haridas S."/>
            <person name="Lipzen A."/>
            <person name="Labutti K."/>
            <person name="Grigoriev I.V."/>
            <person name="Murat C."/>
            <person name="Martin F."/>
            <person name="Albertini E."/>
            <person name="Donnini D."/>
            <person name="Bonito G."/>
        </authorList>
    </citation>
    <scope>NUCLEOTIDE SEQUENCE [LARGE SCALE GENOMIC DNA]</scope>
    <source>
        <strain evidence="7 8">Sb_GMNB300</strain>
    </source>
</reference>
<dbReference type="InParanoid" id="A0A5J5ERK9"/>
<keyword evidence="1" id="KW-0597">Phosphoprotein</keyword>
<dbReference type="Pfam" id="PF23582">
    <property type="entry name" value="WHD_RGF3"/>
    <property type="match status" value="1"/>
</dbReference>
<feature type="compositionally biased region" description="Polar residues" evidence="3">
    <location>
        <begin position="235"/>
        <end position="249"/>
    </location>
</feature>
<evidence type="ECO:0000256" key="2">
    <source>
        <dbReference type="ARBA" id="ARBA00022658"/>
    </source>
</evidence>
<feature type="compositionally biased region" description="Polar residues" evidence="3">
    <location>
        <begin position="149"/>
        <end position="159"/>
    </location>
</feature>
<feature type="region of interest" description="Disordered" evidence="3">
    <location>
        <begin position="694"/>
        <end position="717"/>
    </location>
</feature>
<keyword evidence="8" id="KW-1185">Reference proteome</keyword>
<feature type="compositionally biased region" description="Polar residues" evidence="3">
    <location>
        <begin position="8"/>
        <end position="36"/>
    </location>
</feature>
<dbReference type="Proteomes" id="UP000326924">
    <property type="component" value="Unassembled WGS sequence"/>
</dbReference>
<dbReference type="InterPro" id="IPR041675">
    <property type="entry name" value="PH_5"/>
</dbReference>
<dbReference type="InterPro" id="IPR057283">
    <property type="entry name" value="RGF3_WH"/>
</dbReference>
<protein>
    <submittedName>
        <fullName evidence="7">CNH domain-containing protein</fullName>
    </submittedName>
</protein>
<feature type="domain" description="PH" evidence="4">
    <location>
        <begin position="1148"/>
        <end position="1330"/>
    </location>
</feature>
<feature type="compositionally biased region" description="Low complexity" evidence="3">
    <location>
        <begin position="264"/>
        <end position="273"/>
    </location>
</feature>
<dbReference type="InterPro" id="IPR001849">
    <property type="entry name" value="PH_domain"/>
</dbReference>
<dbReference type="Gene3D" id="1.20.900.10">
    <property type="entry name" value="Dbl homology (DH) domain"/>
    <property type="match status" value="1"/>
</dbReference>
<dbReference type="SMART" id="SM00325">
    <property type="entry name" value="RhoGEF"/>
    <property type="match status" value="1"/>
</dbReference>
<dbReference type="CDD" id="cd00160">
    <property type="entry name" value="RhoGEF"/>
    <property type="match status" value="1"/>
</dbReference>
<dbReference type="Gene3D" id="2.30.29.30">
    <property type="entry name" value="Pleckstrin-homology domain (PH domain)/Phosphotyrosine-binding domain (PTB)"/>
    <property type="match status" value="1"/>
</dbReference>
<dbReference type="InterPro" id="IPR001180">
    <property type="entry name" value="CNH_dom"/>
</dbReference>
<evidence type="ECO:0000313" key="7">
    <source>
        <dbReference type="EMBL" id="KAA8900553.1"/>
    </source>
</evidence>
<dbReference type="PROSITE" id="PS50219">
    <property type="entry name" value="CNH"/>
    <property type="match status" value="1"/>
</dbReference>
<dbReference type="SMART" id="SM00036">
    <property type="entry name" value="CNH"/>
    <property type="match status" value="1"/>
</dbReference>
<keyword evidence="2" id="KW-0344">Guanine-nucleotide releasing factor</keyword>
<dbReference type="InterPro" id="IPR052233">
    <property type="entry name" value="Rho-type_GEFs"/>
</dbReference>
<accession>A0A5J5ERK9</accession>
<dbReference type="InterPro" id="IPR000219">
    <property type="entry name" value="DH_dom"/>
</dbReference>
<dbReference type="PANTHER" id="PTHR46572">
    <property type="entry name" value="RHO1 GDP-GTP EXCHANGE PROTEIN 1-RELATED"/>
    <property type="match status" value="1"/>
</dbReference>
<feature type="compositionally biased region" description="Pro residues" evidence="3">
    <location>
        <begin position="83"/>
        <end position="94"/>
    </location>
</feature>
<dbReference type="PROSITE" id="PS50003">
    <property type="entry name" value="PH_DOMAIN"/>
    <property type="match status" value="1"/>
</dbReference>
<dbReference type="InterPro" id="IPR035899">
    <property type="entry name" value="DBL_dom_sf"/>
</dbReference>
<feature type="region of interest" description="Disordered" evidence="3">
    <location>
        <begin position="1245"/>
        <end position="1264"/>
    </location>
</feature>
<feature type="compositionally biased region" description="Pro residues" evidence="3">
    <location>
        <begin position="274"/>
        <end position="287"/>
    </location>
</feature>
<feature type="compositionally biased region" description="Low complexity" evidence="3">
    <location>
        <begin position="1255"/>
        <end position="1264"/>
    </location>
</feature>
<dbReference type="Pfam" id="PF00621">
    <property type="entry name" value="RhoGEF"/>
    <property type="match status" value="1"/>
</dbReference>
<dbReference type="GO" id="GO:0005085">
    <property type="term" value="F:guanyl-nucleotide exchange factor activity"/>
    <property type="evidence" value="ECO:0007669"/>
    <property type="project" value="UniProtKB-KW"/>
</dbReference>
<feature type="compositionally biased region" description="Polar residues" evidence="3">
    <location>
        <begin position="365"/>
        <end position="376"/>
    </location>
</feature>
<dbReference type="InterPro" id="IPR011993">
    <property type="entry name" value="PH-like_dom_sf"/>
</dbReference>
<feature type="compositionally biased region" description="Basic and acidic residues" evidence="3">
    <location>
        <begin position="586"/>
        <end position="598"/>
    </location>
</feature>
<feature type="region of interest" description="Disordered" evidence="3">
    <location>
        <begin position="1"/>
        <end position="195"/>
    </location>
</feature>
<feature type="region of interest" description="Disordered" evidence="3">
    <location>
        <begin position="559"/>
        <end position="649"/>
    </location>
</feature>
<feature type="region of interest" description="Disordered" evidence="3">
    <location>
        <begin position="458"/>
        <end position="484"/>
    </location>
</feature>
<feature type="compositionally biased region" description="Pro residues" evidence="3">
    <location>
        <begin position="328"/>
        <end position="344"/>
    </location>
</feature>
<gene>
    <name evidence="7" type="ORF">FN846DRAFT_139065</name>
</gene>
<name>A0A5J5ERK9_9PEZI</name>
<dbReference type="SUPFAM" id="SSF50729">
    <property type="entry name" value="PH domain-like"/>
    <property type="match status" value="1"/>
</dbReference>
<feature type="domain" description="CNH" evidence="6">
    <location>
        <begin position="1396"/>
        <end position="1699"/>
    </location>
</feature>
<dbReference type="Pfam" id="PF15405">
    <property type="entry name" value="PH_5"/>
    <property type="match status" value="1"/>
</dbReference>
<feature type="compositionally biased region" description="Polar residues" evidence="3">
    <location>
        <begin position="207"/>
        <end position="221"/>
    </location>
</feature>
<evidence type="ECO:0000259" key="6">
    <source>
        <dbReference type="PROSITE" id="PS50219"/>
    </source>
</evidence>
<feature type="compositionally biased region" description="Polar residues" evidence="3">
    <location>
        <begin position="1245"/>
        <end position="1254"/>
    </location>
</feature>
<dbReference type="SUPFAM" id="SSF48065">
    <property type="entry name" value="DBL homology domain (DH-domain)"/>
    <property type="match status" value="1"/>
</dbReference>
<dbReference type="PROSITE" id="PS50010">
    <property type="entry name" value="DH_2"/>
    <property type="match status" value="1"/>
</dbReference>
<feature type="compositionally biased region" description="Low complexity" evidence="3">
    <location>
        <begin position="73"/>
        <end position="82"/>
    </location>
</feature>
<evidence type="ECO:0000259" key="5">
    <source>
        <dbReference type="PROSITE" id="PS50010"/>
    </source>
</evidence>
<proteinExistence type="predicted"/>
<evidence type="ECO:0000313" key="8">
    <source>
        <dbReference type="Proteomes" id="UP000326924"/>
    </source>
</evidence>
<dbReference type="OrthoDB" id="660555at2759"/>
<feature type="compositionally biased region" description="Low complexity" evidence="3">
    <location>
        <begin position="293"/>
        <end position="309"/>
    </location>
</feature>
<dbReference type="EMBL" id="VXIS01000152">
    <property type="protein sequence ID" value="KAA8900553.1"/>
    <property type="molecule type" value="Genomic_DNA"/>
</dbReference>
<sequence>MADPYQQRAHSSYSRTTRSQHQQHQPSSNLTRTLSFDNGDDASYFDGGTGVSRRLSVQTTLNEEYYDDRYATQQPHQYQYQQQPPPPPPPPPPNRRGSVATMADRDSSPGGTYFAVTPGGNGYGPPYSPGFAPPHDGVSPNAPYPTSPGNPSAPSNQPYNPAAYHPQRHATTAGNTYGPQRHASTAGSFSPTTASYDPNLYTAPYPTSSSFRGSGPAQSPLQMPGTGSVRYGGYQYSNRSPYPSTQSYMSPTVPYSPGLPPLPSQSAPPQNGYQPPPPPPPPHPPGSPAFTTPYPSHSPSQSSLSYNSYLGRPETHYHSGSESDVSPPNEPEAPHHPLPSPPQLPFHNSHDLPSPPPPEPPVHGQSISRHGSQSRPLPQLPNGDDDGDLYGEIEASLSDMGTSGLSDYDRDSVYGHRRNGTNGTIVNPRIDSVYDYYSNESDAEALAGLAMMRHDEEMEVEAQRRGSHAPLPPTPREDDSDLDYAPAGVDIGMIGGGGYGGFFGYGTEDDTPPPPPVQRDTGLGIERSASDASGESYFLPDESDLHPFPQFRTNVARVDTFGTGGFAPPSQASKRMSFDEGDEEFERAHTDSPAKRSDSDDDFPELFYHPPPSSSPRVSRPLPSPPGYEYGVEPQTPARSSAPQIPPYGINYQQQMYDSQAQSTRFPSTPASPCVYSNMNLGSQLPYIPRTISLNSHTSTPSAQPPVRSKTDGKIHPKSNRASMIAVGTGLGLPDSELSPGLTPSDLPAIPLTRKFDPKKLSTKDFRKCTAPWALSGISAWLKEMTEGEQDLKEALVADAVAALFTHYVPTMNVADAETLAAKVVSGMLEEKNLIKEEEWVKFGPGEVCGVIYQITGNGCYASRLHELDSPGRCYAHHCARTLRKITLPAGIGEVKQMKEDWATYWKIKKEDTADVNKKEIERQNNLHEIVQTEEEFLEHMKVLKSVYRDQIANANPSIIKPNRLDNFVRDVFGKADAVRKVSEEHLLPQLKFRQREQGPWIVGFSDIFREWIRKAKTAYLDYAAAFPKADMLVRREADRNMLFRTFLETCRQDPRARRLDWVTFLKGPITRLQRYSLLLATVLKHTITETEEKHNLERAIEEIKAVTHDCDARVDEMSKRIQLLELGLKLMMRQWPVDLRLEEKGRELIFKGDLQRTGSNRFTWLETHCILFDHYLVLAKTQMQKEIAGGQKHERYDVSRMPIPMDLLVLESTNDDPVVRSAANKLGIAGPTAVAVTNRGRHNSASTVPQLQHTNTSTSVNSTATAPGRLVTNLQVQNDRDDKILYPFRIKHLGNPARVLKTDDNTYILYAPSAANRQDWCDKIILAKEKHAASLHAQNAEPFRLNVLADAAFAYDSATAQQPKPIRIRGTPLDRAIAEVEKRYEATPKPTPVCKAMVNCATAFTARYGREVMAIGTDYGVYIADANNPRGWSRAISAVKVTQIAVLEEFSLFLVLADKALIAYHLDVVVPPPGDAANTATKQKAPQKLSGAKDVGFFATGRMKDRTLVFYKKREGLSSTFKVLEPVFQKATEKKSRFSRKGTTEFFREFDEFYIPTDCYGINLFHSSLAVHTSKGFEVMTLDKKQAWSVPELRAGTHVDDIASRLSGEKPLGMFRLSDIEFLLCYEECAVYVNKHGDVSRSVVMEFVGKAITVAMYGPYVLVFDQDFLEIRNAQNGRLRQVIAGRDMRCLDDAMHGSSPGGRGRTVKVAMAHPEVDGRQLVVELVLNEGQTD</sequence>
<feature type="compositionally biased region" description="Polar residues" evidence="3">
    <location>
        <begin position="169"/>
        <end position="195"/>
    </location>
</feature>
<dbReference type="Pfam" id="PF00780">
    <property type="entry name" value="CNH"/>
    <property type="match status" value="1"/>
</dbReference>
<evidence type="ECO:0000259" key="4">
    <source>
        <dbReference type="PROSITE" id="PS50003"/>
    </source>
</evidence>
<organism evidence="7 8">
    <name type="scientific">Sphaerosporella brunnea</name>
    <dbReference type="NCBI Taxonomy" id="1250544"/>
    <lineage>
        <taxon>Eukaryota</taxon>
        <taxon>Fungi</taxon>
        <taxon>Dikarya</taxon>
        <taxon>Ascomycota</taxon>
        <taxon>Pezizomycotina</taxon>
        <taxon>Pezizomycetes</taxon>
        <taxon>Pezizales</taxon>
        <taxon>Pyronemataceae</taxon>
        <taxon>Sphaerosporella</taxon>
    </lineage>
</organism>
<evidence type="ECO:0000256" key="3">
    <source>
        <dbReference type="SAM" id="MobiDB-lite"/>
    </source>
</evidence>
<evidence type="ECO:0000256" key="1">
    <source>
        <dbReference type="ARBA" id="ARBA00022553"/>
    </source>
</evidence>